<protein>
    <submittedName>
        <fullName evidence="2">Transposase</fullName>
    </submittedName>
</protein>
<sequence length="101" mass="11154">MRKHQRRAGSAGSGVALQPLVDRLRALLLQRQVLHADETPSAATRSRRGENQTPLSLGLLWAYRSNDLEPSDSRGLAAHRRSLCPRLARPRTRRGRPAAAA</sequence>
<feature type="domain" description="Transposase IS66 central" evidence="1">
    <location>
        <begin position="14"/>
        <end position="67"/>
    </location>
</feature>
<evidence type="ECO:0000259" key="1">
    <source>
        <dbReference type="Pfam" id="PF03050"/>
    </source>
</evidence>
<dbReference type="AlphaFoldDB" id="A0A9X7YSF5"/>
<dbReference type="Pfam" id="PF03050">
    <property type="entry name" value="DDE_Tnp_IS66"/>
    <property type="match status" value="1"/>
</dbReference>
<evidence type="ECO:0000313" key="2">
    <source>
        <dbReference type="EMBL" id="QQN50450.1"/>
    </source>
</evidence>
<accession>A0A9X7YSF5</accession>
<gene>
    <name evidence="2" type="ORF">I6H70_18235</name>
</gene>
<evidence type="ECO:0000313" key="3">
    <source>
        <dbReference type="Proteomes" id="UP000595933"/>
    </source>
</evidence>
<dbReference type="Proteomes" id="UP000595933">
    <property type="component" value="Chromosome"/>
</dbReference>
<proteinExistence type="predicted"/>
<dbReference type="InterPro" id="IPR004291">
    <property type="entry name" value="Transposase_IS66_central"/>
</dbReference>
<reference evidence="2 3" key="1">
    <citation type="submission" date="2020-12" db="EMBL/GenBank/DDBJ databases">
        <title>FDA dAtabase for Regulatory Grade micrObial Sequences (FDA-ARGOS): Supporting development and validation of Infectious Disease Dx tests.</title>
        <authorList>
            <person name="Sproer C."/>
            <person name="Gronow S."/>
            <person name="Severitt S."/>
            <person name="Schroder I."/>
            <person name="Tallon L."/>
            <person name="Sadzewicz L."/>
            <person name="Zhao X."/>
            <person name="Boylan J."/>
            <person name="Ott S."/>
            <person name="Bowen H."/>
            <person name="Vavikolanu K."/>
            <person name="Mehta A."/>
            <person name="Aluvathingal J."/>
            <person name="Nadendla S."/>
            <person name="Lowell S."/>
            <person name="Myers T."/>
            <person name="Yan Y."/>
            <person name="Sichtig H."/>
        </authorList>
    </citation>
    <scope>NUCLEOTIDE SEQUENCE [LARGE SCALE GENOMIC DNA]</scope>
    <source>
        <strain evidence="2 3">FDAARGOS_1013</strain>
    </source>
</reference>
<dbReference type="EMBL" id="CP067013">
    <property type="protein sequence ID" value="QQN50450.1"/>
    <property type="molecule type" value="Genomic_DNA"/>
</dbReference>
<dbReference type="RefSeq" id="WP_158000406.1">
    <property type="nucleotide sequence ID" value="NZ_CP067013.1"/>
</dbReference>
<organism evidence="2 3">
    <name type="scientific">Stutzerimonas balearica</name>
    <dbReference type="NCBI Taxonomy" id="74829"/>
    <lineage>
        <taxon>Bacteria</taxon>
        <taxon>Pseudomonadati</taxon>
        <taxon>Pseudomonadota</taxon>
        <taxon>Gammaproteobacteria</taxon>
        <taxon>Pseudomonadales</taxon>
        <taxon>Pseudomonadaceae</taxon>
        <taxon>Stutzerimonas</taxon>
    </lineage>
</organism>
<name>A0A9X7YSF5_9GAMM</name>